<dbReference type="Proteomes" id="UP001060215">
    <property type="component" value="Chromosome 12"/>
</dbReference>
<evidence type="ECO:0000313" key="1">
    <source>
        <dbReference type="EMBL" id="KAI7994901.1"/>
    </source>
</evidence>
<keyword evidence="2" id="KW-1185">Reference proteome</keyword>
<sequence length="309" mass="33698">MLSQGMLSQRTVGGETGNHGTSTEEQDYLDRSKKKVKSNENPDAEFTETDCDRTVEETTDQNGNIRETEYEHLHTLCFSCGRVGHRKEKCPEYPVISSEKMMQNVTVNTPGLDPGPGLSRPTGNKNKEVCPEEKKSGYGPWTIAPSRRKFHSAQEQYIDLDLDQNIATKSISYGPNQGPLPTNIQSPPSMDVDQTQLVEDREPALRSVSGMGFGHGPSANGLIQQMTQPTIYNEGSAIRSDGNNKQTNPNPLTSLTVSPVAHTPPGSAVSVGGKPSAPRSKARGGKALGHFETHEAKGNGRNRREHYDV</sequence>
<comment type="caution">
    <text evidence="1">The sequence shown here is derived from an EMBL/GenBank/DDBJ whole genome shotgun (WGS) entry which is preliminary data.</text>
</comment>
<organism evidence="1 2">
    <name type="scientific">Camellia lanceoleosa</name>
    <dbReference type="NCBI Taxonomy" id="1840588"/>
    <lineage>
        <taxon>Eukaryota</taxon>
        <taxon>Viridiplantae</taxon>
        <taxon>Streptophyta</taxon>
        <taxon>Embryophyta</taxon>
        <taxon>Tracheophyta</taxon>
        <taxon>Spermatophyta</taxon>
        <taxon>Magnoliopsida</taxon>
        <taxon>eudicotyledons</taxon>
        <taxon>Gunneridae</taxon>
        <taxon>Pentapetalae</taxon>
        <taxon>asterids</taxon>
        <taxon>Ericales</taxon>
        <taxon>Theaceae</taxon>
        <taxon>Camellia</taxon>
    </lineage>
</organism>
<name>A0ACC0G1H1_9ERIC</name>
<reference evidence="1 2" key="1">
    <citation type="journal article" date="2022" name="Plant J.">
        <title>Chromosome-level genome of Camellia lanceoleosa provides a valuable resource for understanding genome evolution and self-incompatibility.</title>
        <authorList>
            <person name="Gong W."/>
            <person name="Xiao S."/>
            <person name="Wang L."/>
            <person name="Liao Z."/>
            <person name="Chang Y."/>
            <person name="Mo W."/>
            <person name="Hu G."/>
            <person name="Li W."/>
            <person name="Zhao G."/>
            <person name="Zhu H."/>
            <person name="Hu X."/>
            <person name="Ji K."/>
            <person name="Xiang X."/>
            <person name="Song Q."/>
            <person name="Yuan D."/>
            <person name="Jin S."/>
            <person name="Zhang L."/>
        </authorList>
    </citation>
    <scope>NUCLEOTIDE SEQUENCE [LARGE SCALE GENOMIC DNA]</scope>
    <source>
        <strain evidence="1">SQ_2022a</strain>
    </source>
</reference>
<gene>
    <name evidence="1" type="ORF">LOK49_LG11G01194</name>
</gene>
<proteinExistence type="predicted"/>
<dbReference type="EMBL" id="CM045769">
    <property type="protein sequence ID" value="KAI7994901.1"/>
    <property type="molecule type" value="Genomic_DNA"/>
</dbReference>
<accession>A0ACC0G1H1</accession>
<protein>
    <submittedName>
        <fullName evidence="1">Uncharacterized protein</fullName>
    </submittedName>
</protein>
<evidence type="ECO:0000313" key="2">
    <source>
        <dbReference type="Proteomes" id="UP001060215"/>
    </source>
</evidence>